<proteinExistence type="predicted"/>
<reference evidence="1 2" key="1">
    <citation type="submission" date="2019-05" db="EMBL/GenBank/DDBJ databases">
        <authorList>
            <person name="Chen C."/>
        </authorList>
    </citation>
    <scope>NUCLEOTIDE SEQUENCE [LARGE SCALE GENOMIC DNA]</scope>
    <source>
        <strain evidence="1 2">HB172198</strain>
    </source>
</reference>
<dbReference type="KEGG" id="palo:E6C60_0804"/>
<organism evidence="1 2">
    <name type="scientific">Paenibacillus algicola</name>
    <dbReference type="NCBI Taxonomy" id="2565926"/>
    <lineage>
        <taxon>Bacteria</taxon>
        <taxon>Bacillati</taxon>
        <taxon>Bacillota</taxon>
        <taxon>Bacilli</taxon>
        <taxon>Bacillales</taxon>
        <taxon>Paenibacillaceae</taxon>
        <taxon>Paenibacillus</taxon>
    </lineage>
</organism>
<keyword evidence="2" id="KW-1185">Reference proteome</keyword>
<dbReference type="EMBL" id="CP040396">
    <property type="protein sequence ID" value="QCT01525.1"/>
    <property type="molecule type" value="Genomic_DNA"/>
</dbReference>
<accession>A0A4P8XGR4</accession>
<dbReference type="RefSeq" id="WP_138224647.1">
    <property type="nucleotide sequence ID" value="NZ_CP040396.1"/>
</dbReference>
<dbReference type="Proteomes" id="UP000300879">
    <property type="component" value="Chromosome"/>
</dbReference>
<gene>
    <name evidence="1" type="ORF">E6C60_0804</name>
</gene>
<evidence type="ECO:0000313" key="1">
    <source>
        <dbReference type="EMBL" id="QCT01525.1"/>
    </source>
</evidence>
<sequence>MEYLGNVIQGIEKKLLVLVANMRDPDTTWSFKEQYRGYRETIMDFAVWTKQNGGVGVSSK</sequence>
<evidence type="ECO:0000313" key="2">
    <source>
        <dbReference type="Proteomes" id="UP000300879"/>
    </source>
</evidence>
<dbReference type="AlphaFoldDB" id="A0A4P8XGR4"/>
<protein>
    <submittedName>
        <fullName evidence="1">Uncharacterized protein</fullName>
    </submittedName>
</protein>
<name>A0A4P8XGR4_9BACL</name>